<evidence type="ECO:0000313" key="3">
    <source>
        <dbReference type="Proteomes" id="UP000186817"/>
    </source>
</evidence>
<sequence>MTSDFALGAVPKSHRPDIPDADAWGWGQCSTGAMARHSSISTSQPDGWMCSQDYRPLLPSCFRFEGFRTKHFNETFVAKQN</sequence>
<protein>
    <submittedName>
        <fullName evidence="2">Uncharacterized protein</fullName>
    </submittedName>
</protein>
<reference evidence="2 3" key="1">
    <citation type="submission" date="2016-02" db="EMBL/GenBank/DDBJ databases">
        <title>Genome analysis of coral dinoflagellate symbionts highlights evolutionary adaptations to a symbiotic lifestyle.</title>
        <authorList>
            <person name="Aranda M."/>
            <person name="Li Y."/>
            <person name="Liew Y.J."/>
            <person name="Baumgarten S."/>
            <person name="Simakov O."/>
            <person name="Wilson M."/>
            <person name="Piel J."/>
            <person name="Ashoor H."/>
            <person name="Bougouffa S."/>
            <person name="Bajic V.B."/>
            <person name="Ryu T."/>
            <person name="Ravasi T."/>
            <person name="Bayer T."/>
            <person name="Micklem G."/>
            <person name="Kim H."/>
            <person name="Bhak J."/>
            <person name="Lajeunesse T.C."/>
            <person name="Voolstra C.R."/>
        </authorList>
    </citation>
    <scope>NUCLEOTIDE SEQUENCE [LARGE SCALE GENOMIC DNA]</scope>
    <source>
        <strain evidence="2 3">CCMP2467</strain>
    </source>
</reference>
<name>A0A1Q9EC55_SYMMI</name>
<accession>A0A1Q9EC55</accession>
<proteinExistence type="predicted"/>
<dbReference type="EMBL" id="LSRX01000196">
    <property type="protein sequence ID" value="OLQ05020.1"/>
    <property type="molecule type" value="Genomic_DNA"/>
</dbReference>
<evidence type="ECO:0000256" key="1">
    <source>
        <dbReference type="SAM" id="MobiDB-lite"/>
    </source>
</evidence>
<feature type="region of interest" description="Disordered" evidence="1">
    <location>
        <begin position="1"/>
        <end position="21"/>
    </location>
</feature>
<organism evidence="2 3">
    <name type="scientific">Symbiodinium microadriaticum</name>
    <name type="common">Dinoflagellate</name>
    <name type="synonym">Zooxanthella microadriatica</name>
    <dbReference type="NCBI Taxonomy" id="2951"/>
    <lineage>
        <taxon>Eukaryota</taxon>
        <taxon>Sar</taxon>
        <taxon>Alveolata</taxon>
        <taxon>Dinophyceae</taxon>
        <taxon>Suessiales</taxon>
        <taxon>Symbiodiniaceae</taxon>
        <taxon>Symbiodinium</taxon>
    </lineage>
</organism>
<dbReference type="Proteomes" id="UP000186817">
    <property type="component" value="Unassembled WGS sequence"/>
</dbReference>
<evidence type="ECO:0000313" key="2">
    <source>
        <dbReference type="EMBL" id="OLQ05020.1"/>
    </source>
</evidence>
<keyword evidence="3" id="KW-1185">Reference proteome</keyword>
<gene>
    <name evidence="2" type="ORF">AK812_SmicGene11834</name>
</gene>
<comment type="caution">
    <text evidence="2">The sequence shown here is derived from an EMBL/GenBank/DDBJ whole genome shotgun (WGS) entry which is preliminary data.</text>
</comment>
<dbReference type="OrthoDB" id="10402394at2759"/>
<dbReference type="AlphaFoldDB" id="A0A1Q9EC55"/>